<dbReference type="GeneID" id="8241891"/>
<dbReference type="InParanoid" id="C1E2Q5"/>
<dbReference type="KEGG" id="mis:MICPUN_107990"/>
<evidence type="ECO:0000313" key="1">
    <source>
        <dbReference type="EMBL" id="ACO62383.1"/>
    </source>
</evidence>
<gene>
    <name evidence="1" type="ORF">MICPUN_107990</name>
</gene>
<organism evidence="1 2">
    <name type="scientific">Micromonas commoda (strain RCC299 / NOUM17 / CCMP2709)</name>
    <name type="common">Picoplanktonic green alga</name>
    <dbReference type="NCBI Taxonomy" id="296587"/>
    <lineage>
        <taxon>Eukaryota</taxon>
        <taxon>Viridiplantae</taxon>
        <taxon>Chlorophyta</taxon>
        <taxon>Mamiellophyceae</taxon>
        <taxon>Mamiellales</taxon>
        <taxon>Mamiellaceae</taxon>
        <taxon>Micromonas</taxon>
    </lineage>
</organism>
<dbReference type="AlphaFoldDB" id="C1E2Q5"/>
<dbReference type="OrthoDB" id="10671551at2759"/>
<protein>
    <submittedName>
        <fullName evidence="1">Uncharacterized protein</fullName>
    </submittedName>
</protein>
<sequence>MGPGSVAALAEIGVYTVDDLAAMSDDAVDEAKRNRPRLKLSHLRKVARAAVEPDR</sequence>
<reference evidence="1 2" key="1">
    <citation type="journal article" date="2009" name="Science">
        <title>Green evolution and dynamic adaptations revealed by genomes of the marine picoeukaryotes Micromonas.</title>
        <authorList>
            <person name="Worden A.Z."/>
            <person name="Lee J.H."/>
            <person name="Mock T."/>
            <person name="Rouze P."/>
            <person name="Simmons M.P."/>
            <person name="Aerts A.L."/>
            <person name="Allen A.E."/>
            <person name="Cuvelier M.L."/>
            <person name="Derelle E."/>
            <person name="Everett M.V."/>
            <person name="Foulon E."/>
            <person name="Grimwood J."/>
            <person name="Gundlach H."/>
            <person name="Henrissat B."/>
            <person name="Napoli C."/>
            <person name="McDonald S.M."/>
            <person name="Parker M.S."/>
            <person name="Rombauts S."/>
            <person name="Salamov A."/>
            <person name="Von Dassow P."/>
            <person name="Badger J.H."/>
            <person name="Coutinho P.M."/>
            <person name="Demir E."/>
            <person name="Dubchak I."/>
            <person name="Gentemann C."/>
            <person name="Eikrem W."/>
            <person name="Gready J.E."/>
            <person name="John U."/>
            <person name="Lanier W."/>
            <person name="Lindquist E.A."/>
            <person name="Lucas S."/>
            <person name="Mayer K.F."/>
            <person name="Moreau H."/>
            <person name="Not F."/>
            <person name="Otillar R."/>
            <person name="Panaud O."/>
            <person name="Pangilinan J."/>
            <person name="Paulsen I."/>
            <person name="Piegu B."/>
            <person name="Poliakov A."/>
            <person name="Robbens S."/>
            <person name="Schmutz J."/>
            <person name="Toulza E."/>
            <person name="Wyss T."/>
            <person name="Zelensky A."/>
            <person name="Zhou K."/>
            <person name="Armbrust E.V."/>
            <person name="Bhattacharya D."/>
            <person name="Goodenough U.W."/>
            <person name="Van de Peer Y."/>
            <person name="Grigoriev I.V."/>
        </authorList>
    </citation>
    <scope>NUCLEOTIDE SEQUENCE [LARGE SCALE GENOMIC DNA]</scope>
    <source>
        <strain evidence="2">RCC299 / NOUM17</strain>
    </source>
</reference>
<name>C1E2Q5_MICCC</name>
<dbReference type="RefSeq" id="XP_002501125.1">
    <property type="nucleotide sequence ID" value="XM_002501079.1"/>
</dbReference>
<proteinExistence type="predicted"/>
<keyword evidence="2" id="KW-1185">Reference proteome</keyword>
<evidence type="ECO:0000313" key="2">
    <source>
        <dbReference type="Proteomes" id="UP000002009"/>
    </source>
</evidence>
<dbReference type="EMBL" id="CP001324">
    <property type="protein sequence ID" value="ACO62383.1"/>
    <property type="molecule type" value="Genomic_DNA"/>
</dbReference>
<dbReference type="Proteomes" id="UP000002009">
    <property type="component" value="Chromosome 3"/>
</dbReference>
<accession>C1E2Q5</accession>